<dbReference type="AlphaFoldDB" id="A0A150HW56"/>
<proteinExistence type="predicted"/>
<dbReference type="RefSeq" id="WP_061524472.1">
    <property type="nucleotide sequence ID" value="NZ_JRHX01000037.1"/>
</dbReference>
<dbReference type="EMBL" id="JRHX01000037">
    <property type="protein sequence ID" value="KXZ71272.1"/>
    <property type="molecule type" value="Genomic_DNA"/>
</dbReference>
<gene>
    <name evidence="1" type="ORF">AVENLUH13518_01359</name>
</gene>
<evidence type="ECO:0000313" key="2">
    <source>
        <dbReference type="Proteomes" id="UP000075544"/>
    </source>
</evidence>
<comment type="caution">
    <text evidence="1">The sequence shown here is derived from an EMBL/GenBank/DDBJ whole genome shotgun (WGS) entry which is preliminary data.</text>
</comment>
<dbReference type="Proteomes" id="UP000075544">
    <property type="component" value="Unassembled WGS sequence"/>
</dbReference>
<name>A0A150HW56_9GAMM</name>
<dbReference type="InterPro" id="IPR025361">
    <property type="entry name" value="DUF4265"/>
</dbReference>
<reference evidence="1 2" key="1">
    <citation type="journal article" date="2016" name="Sci. Rep.">
        <title>Genomic and phenotypic characterization of the species Acinetobacter venetianus.</title>
        <authorList>
            <person name="Fondi M."/>
            <person name="Maida I."/>
            <person name="Perrin E."/>
            <person name="Orlandini V."/>
            <person name="La Torre L."/>
            <person name="Bosi E."/>
            <person name="Negroni A."/>
            <person name="Zanaroli G."/>
            <person name="Fava F."/>
            <person name="Decorosi F."/>
            <person name="Giovannetti L."/>
            <person name="Viti C."/>
            <person name="Vaneechoutte M."/>
            <person name="Dijkshoorn L."/>
            <person name="Fani R."/>
        </authorList>
    </citation>
    <scope>NUCLEOTIDE SEQUENCE [LARGE SCALE GENOMIC DNA]</scope>
    <source>
        <strain evidence="1 2">LUH13518</strain>
    </source>
</reference>
<accession>A0A150HW56</accession>
<dbReference type="PATRIC" id="fig|52133.19.peg.1384"/>
<protein>
    <recommendedName>
        <fullName evidence="3">DUF4265 domain-containing protein</fullName>
    </recommendedName>
</protein>
<evidence type="ECO:0000313" key="1">
    <source>
        <dbReference type="EMBL" id="KXZ71272.1"/>
    </source>
</evidence>
<organism evidence="1 2">
    <name type="scientific">Acinetobacter venetianus</name>
    <dbReference type="NCBI Taxonomy" id="52133"/>
    <lineage>
        <taxon>Bacteria</taxon>
        <taxon>Pseudomonadati</taxon>
        <taxon>Pseudomonadota</taxon>
        <taxon>Gammaproteobacteria</taxon>
        <taxon>Moraxellales</taxon>
        <taxon>Moraxellaceae</taxon>
        <taxon>Acinetobacter</taxon>
    </lineage>
</organism>
<evidence type="ECO:0008006" key="3">
    <source>
        <dbReference type="Google" id="ProtNLM"/>
    </source>
</evidence>
<sequence>MCVEKIIVDYFDKNNKELAKEIIWGEKFDDNQYFVRSIPFFIPNIAFDDLIEVEKEDEIVYFSDLIKVSNNSTVRVIFFEDDPKGIDEFLKGVESYSSQWEKFTSKPYYAINVPKEVNYKTLKTYLEKYERGFFDYEESCLSEKHSNDLL</sequence>
<dbReference type="Pfam" id="PF14085">
    <property type="entry name" value="DUF4265"/>
    <property type="match status" value="1"/>
</dbReference>